<evidence type="ECO:0000313" key="1">
    <source>
        <dbReference type="EMBL" id="CAE0305409.1"/>
    </source>
</evidence>
<name>A0A7S3MI85_9SPIT</name>
<protein>
    <submittedName>
        <fullName evidence="1">Uncharacterized protein</fullName>
    </submittedName>
</protein>
<organism evidence="1">
    <name type="scientific">Favella ehrenbergii</name>
    <dbReference type="NCBI Taxonomy" id="182087"/>
    <lineage>
        <taxon>Eukaryota</taxon>
        <taxon>Sar</taxon>
        <taxon>Alveolata</taxon>
        <taxon>Ciliophora</taxon>
        <taxon>Intramacronucleata</taxon>
        <taxon>Spirotrichea</taxon>
        <taxon>Choreotrichia</taxon>
        <taxon>Tintinnida</taxon>
        <taxon>Xystonellidae</taxon>
        <taxon>Favella</taxon>
    </lineage>
</organism>
<gene>
    <name evidence="1" type="ORF">FEHR0123_LOCUS313</name>
</gene>
<proteinExistence type="predicted"/>
<accession>A0A7S3MI85</accession>
<dbReference type="EMBL" id="HBIE01000982">
    <property type="protein sequence ID" value="CAE0305409.1"/>
    <property type="molecule type" value="Transcribed_RNA"/>
</dbReference>
<reference evidence="1" key="1">
    <citation type="submission" date="2021-01" db="EMBL/GenBank/DDBJ databases">
        <authorList>
            <person name="Corre E."/>
            <person name="Pelletier E."/>
            <person name="Niang G."/>
            <person name="Scheremetjew M."/>
            <person name="Finn R."/>
            <person name="Kale V."/>
            <person name="Holt S."/>
            <person name="Cochrane G."/>
            <person name="Meng A."/>
            <person name="Brown T."/>
            <person name="Cohen L."/>
        </authorList>
    </citation>
    <scope>NUCLEOTIDE SEQUENCE</scope>
    <source>
        <strain evidence="1">Fehren 1</strain>
    </source>
</reference>
<dbReference type="AlphaFoldDB" id="A0A7S3MI85"/>
<sequence>MGDGPCPPTAIVVDQNMDALTGKKQPRARVKRVKIRQEDLKKVETVFGKPTVSEVSKEKGHRMRLDGLEELAQSKKFMQCLGRQQYELRTEPKYKRHFYQP</sequence>